<evidence type="ECO:0000313" key="2">
    <source>
        <dbReference type="Proteomes" id="UP000821845"/>
    </source>
</evidence>
<dbReference type="Proteomes" id="UP000821845">
    <property type="component" value="Chromosome 9"/>
</dbReference>
<evidence type="ECO:0000313" key="1">
    <source>
        <dbReference type="EMBL" id="KAH6922331.1"/>
    </source>
</evidence>
<accession>A0ACB7RKL6</accession>
<protein>
    <submittedName>
        <fullName evidence="1">Uncharacterized protein</fullName>
    </submittedName>
</protein>
<gene>
    <name evidence="1" type="ORF">HPB50_013299</name>
</gene>
<reference evidence="1" key="1">
    <citation type="submission" date="2020-05" db="EMBL/GenBank/DDBJ databases">
        <title>Large-scale comparative analyses of tick genomes elucidate their genetic diversity and vector capacities.</title>
        <authorList>
            <person name="Jia N."/>
            <person name="Wang J."/>
            <person name="Shi W."/>
            <person name="Du L."/>
            <person name="Sun Y."/>
            <person name="Zhan W."/>
            <person name="Jiang J."/>
            <person name="Wang Q."/>
            <person name="Zhang B."/>
            <person name="Ji P."/>
            <person name="Sakyi L.B."/>
            <person name="Cui X."/>
            <person name="Yuan T."/>
            <person name="Jiang B."/>
            <person name="Yang W."/>
            <person name="Lam T.T.-Y."/>
            <person name="Chang Q."/>
            <person name="Ding S."/>
            <person name="Wang X."/>
            <person name="Zhu J."/>
            <person name="Ruan X."/>
            <person name="Zhao L."/>
            <person name="Wei J."/>
            <person name="Que T."/>
            <person name="Du C."/>
            <person name="Cheng J."/>
            <person name="Dai P."/>
            <person name="Han X."/>
            <person name="Huang E."/>
            <person name="Gao Y."/>
            <person name="Liu J."/>
            <person name="Shao H."/>
            <person name="Ye R."/>
            <person name="Li L."/>
            <person name="Wei W."/>
            <person name="Wang X."/>
            <person name="Wang C."/>
            <person name="Yang T."/>
            <person name="Huo Q."/>
            <person name="Li W."/>
            <person name="Guo W."/>
            <person name="Chen H."/>
            <person name="Zhou L."/>
            <person name="Ni X."/>
            <person name="Tian J."/>
            <person name="Zhou Y."/>
            <person name="Sheng Y."/>
            <person name="Liu T."/>
            <person name="Pan Y."/>
            <person name="Xia L."/>
            <person name="Li J."/>
            <person name="Zhao F."/>
            <person name="Cao W."/>
        </authorList>
    </citation>
    <scope>NUCLEOTIDE SEQUENCE</scope>
    <source>
        <strain evidence="1">Hyas-2018</strain>
    </source>
</reference>
<keyword evidence="2" id="KW-1185">Reference proteome</keyword>
<sequence length="105" mass="11610">MAGESSHGNTPALFKDVDEESSPGSEGSDDDSGTPPDLSCRLQDRTARNEGDVWRSVEVSCRRRHHCADFEEFGRYRKNGTRSAQRPAAERVMVLENLVGEKEAA</sequence>
<name>A0ACB7RKL6_HYAAI</name>
<organism evidence="1 2">
    <name type="scientific">Hyalomma asiaticum</name>
    <name type="common">Tick</name>
    <dbReference type="NCBI Taxonomy" id="266040"/>
    <lineage>
        <taxon>Eukaryota</taxon>
        <taxon>Metazoa</taxon>
        <taxon>Ecdysozoa</taxon>
        <taxon>Arthropoda</taxon>
        <taxon>Chelicerata</taxon>
        <taxon>Arachnida</taxon>
        <taxon>Acari</taxon>
        <taxon>Parasitiformes</taxon>
        <taxon>Ixodida</taxon>
        <taxon>Ixodoidea</taxon>
        <taxon>Ixodidae</taxon>
        <taxon>Hyalomminae</taxon>
        <taxon>Hyalomma</taxon>
    </lineage>
</organism>
<dbReference type="EMBL" id="CM023489">
    <property type="protein sequence ID" value="KAH6922331.1"/>
    <property type="molecule type" value="Genomic_DNA"/>
</dbReference>
<proteinExistence type="predicted"/>
<comment type="caution">
    <text evidence="1">The sequence shown here is derived from an EMBL/GenBank/DDBJ whole genome shotgun (WGS) entry which is preliminary data.</text>
</comment>